<comment type="similarity">
    <text evidence="2">Belongs to the glutaredoxin family. CC-type subfamily.</text>
</comment>
<accession>A0A9Q0H3N0</accession>
<evidence type="ECO:0000256" key="3">
    <source>
        <dbReference type="ARBA" id="ARBA00022490"/>
    </source>
</evidence>
<dbReference type="AlphaFoldDB" id="A0A9Q0H3N0"/>
<keyword evidence="7" id="KW-1185">Reference proteome</keyword>
<evidence type="ECO:0000259" key="5">
    <source>
        <dbReference type="Pfam" id="PF00462"/>
    </source>
</evidence>
<dbReference type="Pfam" id="PF00462">
    <property type="entry name" value="Glutaredoxin"/>
    <property type="match status" value="1"/>
</dbReference>
<dbReference type="Gene3D" id="3.40.30.10">
    <property type="entry name" value="Glutaredoxin"/>
    <property type="match status" value="1"/>
</dbReference>
<dbReference type="InterPro" id="IPR002109">
    <property type="entry name" value="Glutaredoxin"/>
</dbReference>
<name>A0A9Q0H3N0_9MAGN</name>
<dbReference type="PANTHER" id="PTHR10168">
    <property type="entry name" value="GLUTAREDOXIN"/>
    <property type="match status" value="1"/>
</dbReference>
<evidence type="ECO:0000256" key="2">
    <source>
        <dbReference type="ARBA" id="ARBA00007568"/>
    </source>
</evidence>
<dbReference type="InterPro" id="IPR011905">
    <property type="entry name" value="GlrX-like_pln_2"/>
</dbReference>
<dbReference type="SUPFAM" id="SSF52833">
    <property type="entry name" value="Thioredoxin-like"/>
    <property type="match status" value="1"/>
</dbReference>
<dbReference type="GO" id="GO:0005737">
    <property type="term" value="C:cytoplasm"/>
    <property type="evidence" value="ECO:0007669"/>
    <property type="project" value="UniProtKB-SubCell"/>
</dbReference>
<organism evidence="6 7">
    <name type="scientific">Protea cynaroides</name>
    <dbReference type="NCBI Taxonomy" id="273540"/>
    <lineage>
        <taxon>Eukaryota</taxon>
        <taxon>Viridiplantae</taxon>
        <taxon>Streptophyta</taxon>
        <taxon>Embryophyta</taxon>
        <taxon>Tracheophyta</taxon>
        <taxon>Spermatophyta</taxon>
        <taxon>Magnoliopsida</taxon>
        <taxon>Proteales</taxon>
        <taxon>Proteaceae</taxon>
        <taxon>Protea</taxon>
    </lineage>
</organism>
<sequence length="142" mass="15154">MQGVRSLSEGGLRLEIAAPAAPLTIDGGETAERKIERLITENAVIIFGRTSCCMCHVMKNLLSTLGVHPAVIELEETELEALAGHVNQVEVVGVSPPPTPTTSPAPAVFIGRRRVGGLENLMALHLSGQLVPWLRDVGALWM</sequence>
<dbReference type="EMBL" id="JAMYWD010000010">
    <property type="protein sequence ID" value="KAJ4959272.1"/>
    <property type="molecule type" value="Genomic_DNA"/>
</dbReference>
<keyword evidence="4" id="KW-0676">Redox-active center</keyword>
<protein>
    <recommendedName>
        <fullName evidence="5">Glutaredoxin domain-containing protein</fullName>
    </recommendedName>
</protein>
<dbReference type="NCBIfam" id="TIGR02189">
    <property type="entry name" value="GlrX-like_plant"/>
    <property type="match status" value="1"/>
</dbReference>
<dbReference type="OrthoDB" id="418495at2759"/>
<comment type="caution">
    <text evidence="6">The sequence shown here is derived from an EMBL/GenBank/DDBJ whole genome shotgun (WGS) entry which is preliminary data.</text>
</comment>
<dbReference type="PROSITE" id="PS51354">
    <property type="entry name" value="GLUTAREDOXIN_2"/>
    <property type="match status" value="1"/>
</dbReference>
<evidence type="ECO:0000313" key="6">
    <source>
        <dbReference type="EMBL" id="KAJ4959272.1"/>
    </source>
</evidence>
<keyword evidence="3" id="KW-0963">Cytoplasm</keyword>
<evidence type="ECO:0000256" key="1">
    <source>
        <dbReference type="ARBA" id="ARBA00004496"/>
    </source>
</evidence>
<evidence type="ECO:0000313" key="7">
    <source>
        <dbReference type="Proteomes" id="UP001141806"/>
    </source>
</evidence>
<reference evidence="6" key="1">
    <citation type="journal article" date="2023" name="Plant J.">
        <title>The genome of the king protea, Protea cynaroides.</title>
        <authorList>
            <person name="Chang J."/>
            <person name="Duong T.A."/>
            <person name="Schoeman C."/>
            <person name="Ma X."/>
            <person name="Roodt D."/>
            <person name="Barker N."/>
            <person name="Li Z."/>
            <person name="Van de Peer Y."/>
            <person name="Mizrachi E."/>
        </authorList>
    </citation>
    <scope>NUCLEOTIDE SEQUENCE</scope>
    <source>
        <tissue evidence="6">Young leaves</tissue>
    </source>
</reference>
<dbReference type="Proteomes" id="UP001141806">
    <property type="component" value="Unassembled WGS sequence"/>
</dbReference>
<evidence type="ECO:0000256" key="4">
    <source>
        <dbReference type="ARBA" id="ARBA00023284"/>
    </source>
</evidence>
<feature type="domain" description="Glutaredoxin" evidence="5">
    <location>
        <begin position="44"/>
        <end position="84"/>
    </location>
</feature>
<dbReference type="InterPro" id="IPR036249">
    <property type="entry name" value="Thioredoxin-like_sf"/>
</dbReference>
<comment type="subcellular location">
    <subcellularLocation>
        <location evidence="1">Cytoplasm</location>
    </subcellularLocation>
</comment>
<proteinExistence type="inferred from homology"/>
<gene>
    <name evidence="6" type="ORF">NE237_026383</name>
</gene>